<keyword evidence="2" id="KW-0443">Lipid metabolism</keyword>
<dbReference type="AlphaFoldDB" id="A0A7W9KC49"/>
<dbReference type="PROSITE" id="PS00166">
    <property type="entry name" value="ENOYL_COA_HYDRATASE"/>
    <property type="match status" value="1"/>
</dbReference>
<comment type="caution">
    <text evidence="5">The sequence shown here is derived from an EMBL/GenBank/DDBJ whole genome shotgun (WGS) entry which is preliminary data.</text>
</comment>
<dbReference type="InterPro" id="IPR001753">
    <property type="entry name" value="Enoyl-CoA_hydra/iso"/>
</dbReference>
<comment type="similarity">
    <text evidence="1 4">Belongs to the enoyl-CoA hydratase/isomerase family.</text>
</comment>
<evidence type="ECO:0000256" key="1">
    <source>
        <dbReference type="ARBA" id="ARBA00005254"/>
    </source>
</evidence>
<dbReference type="PANTHER" id="PTHR11941:SF169">
    <property type="entry name" value="(7AS)-7A-METHYL-1,5-DIOXO-2,3,5,6,7,7A-HEXAHYDRO-1H-INDENE-CARBOXYL-COA HYDROLASE"/>
    <property type="match status" value="1"/>
</dbReference>
<dbReference type="InterPro" id="IPR029045">
    <property type="entry name" value="ClpP/crotonase-like_dom_sf"/>
</dbReference>
<dbReference type="Gene3D" id="3.90.226.10">
    <property type="entry name" value="2-enoyl-CoA Hydratase, Chain A, domain 1"/>
    <property type="match status" value="1"/>
</dbReference>
<sequence length="251" mass="27101">MGNWALENRDGIAVLTYTRPPRNYLDFASIAELGDLLERVGKDSDELKAVMLTGGVDGYFIAHGDLEDLQRLGRGEGEDGPPAWRRVTDLVRDIPQPVVAAIDGQAWGAGNELAIACQLRVASERSHLGNPEVNVGITTGGGGTPRLLRLIGPGLAAEVLLRGRVFRAEEALRVGWVNAVLPNEGFVDAAVEWCRKLVELPTEAVYATKRVLVRSAELSLDEGLALELAEFKQITGNSPAMDARIRQIAAE</sequence>
<keyword evidence="3" id="KW-0456">Lyase</keyword>
<dbReference type="Pfam" id="PF00378">
    <property type="entry name" value="ECH_1"/>
    <property type="match status" value="1"/>
</dbReference>
<protein>
    <submittedName>
        <fullName evidence="5">Enoyl-CoA hydratase/carnithine racemase</fullName>
    </submittedName>
</protein>
<evidence type="ECO:0000256" key="4">
    <source>
        <dbReference type="RuleBase" id="RU003707"/>
    </source>
</evidence>
<name>A0A7W9KC49_9PSEU</name>
<dbReference type="Proteomes" id="UP000585638">
    <property type="component" value="Unassembled WGS sequence"/>
</dbReference>
<evidence type="ECO:0000256" key="3">
    <source>
        <dbReference type="ARBA" id="ARBA00023239"/>
    </source>
</evidence>
<reference evidence="5 6" key="1">
    <citation type="submission" date="2020-08" db="EMBL/GenBank/DDBJ databases">
        <title>Sequencing the genomes of 1000 actinobacteria strains.</title>
        <authorList>
            <person name="Klenk H.-P."/>
        </authorList>
    </citation>
    <scope>NUCLEOTIDE SEQUENCE [LARGE SCALE GENOMIC DNA]</scope>
    <source>
        <strain evidence="5 6">DSM 43851</strain>
    </source>
</reference>
<dbReference type="CDD" id="cd06558">
    <property type="entry name" value="crotonase-like"/>
    <property type="match status" value="1"/>
</dbReference>
<accession>A0A7W9KC49</accession>
<organism evidence="5 6">
    <name type="scientific">Kutzneria kofuensis</name>
    <dbReference type="NCBI Taxonomy" id="103725"/>
    <lineage>
        <taxon>Bacteria</taxon>
        <taxon>Bacillati</taxon>
        <taxon>Actinomycetota</taxon>
        <taxon>Actinomycetes</taxon>
        <taxon>Pseudonocardiales</taxon>
        <taxon>Pseudonocardiaceae</taxon>
        <taxon>Kutzneria</taxon>
    </lineage>
</organism>
<proteinExistence type="inferred from homology"/>
<dbReference type="GO" id="GO:0016829">
    <property type="term" value="F:lyase activity"/>
    <property type="evidence" value="ECO:0007669"/>
    <property type="project" value="UniProtKB-KW"/>
</dbReference>
<evidence type="ECO:0000256" key="2">
    <source>
        <dbReference type="ARBA" id="ARBA00023098"/>
    </source>
</evidence>
<dbReference type="PANTHER" id="PTHR11941">
    <property type="entry name" value="ENOYL-COA HYDRATASE-RELATED"/>
    <property type="match status" value="1"/>
</dbReference>
<evidence type="ECO:0000313" key="5">
    <source>
        <dbReference type="EMBL" id="MBB5889801.1"/>
    </source>
</evidence>
<dbReference type="SUPFAM" id="SSF52096">
    <property type="entry name" value="ClpP/crotonase"/>
    <property type="match status" value="1"/>
</dbReference>
<evidence type="ECO:0000313" key="6">
    <source>
        <dbReference type="Proteomes" id="UP000585638"/>
    </source>
</evidence>
<keyword evidence="6" id="KW-1185">Reference proteome</keyword>
<dbReference type="RefSeq" id="WP_184858871.1">
    <property type="nucleotide sequence ID" value="NZ_JACHIR010000001.1"/>
</dbReference>
<dbReference type="EMBL" id="JACHIR010000001">
    <property type="protein sequence ID" value="MBB5889801.1"/>
    <property type="molecule type" value="Genomic_DNA"/>
</dbReference>
<dbReference type="InterPro" id="IPR018376">
    <property type="entry name" value="Enoyl-CoA_hyd/isom_CS"/>
</dbReference>
<gene>
    <name evidence="5" type="ORF">BJ998_000997</name>
</gene>
<dbReference type="GO" id="GO:0006635">
    <property type="term" value="P:fatty acid beta-oxidation"/>
    <property type="evidence" value="ECO:0007669"/>
    <property type="project" value="TreeGrafter"/>
</dbReference>